<keyword evidence="3" id="KW-0645">Protease</keyword>
<gene>
    <name evidence="3" type="ORF">HNQ51_001243</name>
</gene>
<accession>A0A840S636</accession>
<protein>
    <submittedName>
        <fullName evidence="3">Membrane protein implicated in regulation of membrane protease activity</fullName>
    </submittedName>
</protein>
<sequence length="143" mass="15135">MNDATAWWILAGLLVAVELGTGSFYLLMLALGAAAGALGAHGGLSPSTQIVLAALTGAVTTFGWYRYRRQSGAATPDVEGNRDVNLDVGETVQVQGWGPQGQTKVMYRGTQWDAHYQGQGVPQPGPHRIAALRGNTLELTRSN</sequence>
<reference evidence="3 4" key="1">
    <citation type="submission" date="2020-08" db="EMBL/GenBank/DDBJ databases">
        <title>Genomic Encyclopedia of Type Strains, Phase IV (KMG-IV): sequencing the most valuable type-strain genomes for metagenomic binning, comparative biology and taxonomic classification.</title>
        <authorList>
            <person name="Goeker M."/>
        </authorList>
    </citation>
    <scope>NUCLEOTIDE SEQUENCE [LARGE SCALE GENOMIC DNA]</scope>
    <source>
        <strain evidence="3 4">DSM 23958</strain>
    </source>
</reference>
<feature type="domain" description="NfeD-like C-terminal" evidence="2">
    <location>
        <begin position="85"/>
        <end position="138"/>
    </location>
</feature>
<dbReference type="InterPro" id="IPR002810">
    <property type="entry name" value="NfeD-like_C"/>
</dbReference>
<evidence type="ECO:0000313" key="3">
    <source>
        <dbReference type="EMBL" id="MBB5203950.1"/>
    </source>
</evidence>
<evidence type="ECO:0000256" key="1">
    <source>
        <dbReference type="SAM" id="Phobius"/>
    </source>
</evidence>
<keyword evidence="1" id="KW-0472">Membrane</keyword>
<evidence type="ECO:0000259" key="2">
    <source>
        <dbReference type="Pfam" id="PF01957"/>
    </source>
</evidence>
<comment type="caution">
    <text evidence="3">The sequence shown here is derived from an EMBL/GenBank/DDBJ whole genome shotgun (WGS) entry which is preliminary data.</text>
</comment>
<keyword evidence="1" id="KW-1133">Transmembrane helix</keyword>
<dbReference type="Proteomes" id="UP000554837">
    <property type="component" value="Unassembled WGS sequence"/>
</dbReference>
<dbReference type="GO" id="GO:0006508">
    <property type="term" value="P:proteolysis"/>
    <property type="evidence" value="ECO:0007669"/>
    <property type="project" value="UniProtKB-KW"/>
</dbReference>
<keyword evidence="1" id="KW-0812">Transmembrane</keyword>
<dbReference type="Pfam" id="PF01957">
    <property type="entry name" value="NfeD"/>
    <property type="match status" value="1"/>
</dbReference>
<proteinExistence type="predicted"/>
<dbReference type="AlphaFoldDB" id="A0A840S636"/>
<name>A0A840S636_9BURK</name>
<keyword evidence="4" id="KW-1185">Reference proteome</keyword>
<evidence type="ECO:0000313" key="4">
    <source>
        <dbReference type="Proteomes" id="UP000554837"/>
    </source>
</evidence>
<feature type="transmembrane region" description="Helical" evidence="1">
    <location>
        <begin position="50"/>
        <end position="67"/>
    </location>
</feature>
<feature type="transmembrane region" description="Helical" evidence="1">
    <location>
        <begin position="6"/>
        <end position="38"/>
    </location>
</feature>
<dbReference type="OrthoDB" id="5654021at2"/>
<dbReference type="GO" id="GO:0008233">
    <property type="term" value="F:peptidase activity"/>
    <property type="evidence" value="ECO:0007669"/>
    <property type="project" value="UniProtKB-KW"/>
</dbReference>
<dbReference type="RefSeq" id="WP_138857037.1">
    <property type="nucleotide sequence ID" value="NZ_CP040709.1"/>
</dbReference>
<dbReference type="EMBL" id="JACHHO010000001">
    <property type="protein sequence ID" value="MBB5203950.1"/>
    <property type="molecule type" value="Genomic_DNA"/>
</dbReference>
<organism evidence="3 4">
    <name type="scientific">Inhella inkyongensis</name>
    <dbReference type="NCBI Taxonomy" id="392593"/>
    <lineage>
        <taxon>Bacteria</taxon>
        <taxon>Pseudomonadati</taxon>
        <taxon>Pseudomonadota</taxon>
        <taxon>Betaproteobacteria</taxon>
        <taxon>Burkholderiales</taxon>
        <taxon>Sphaerotilaceae</taxon>
        <taxon>Inhella</taxon>
    </lineage>
</organism>
<keyword evidence="3" id="KW-0378">Hydrolase</keyword>